<accession>A0ABD1B1J7</accession>
<comment type="caution">
    <text evidence="4">The sequence shown here is derived from an EMBL/GenBank/DDBJ whole genome shotgun (WGS) entry which is preliminary data.</text>
</comment>
<keyword evidence="1" id="KW-0862">Zinc</keyword>
<keyword evidence="5" id="KW-1185">Reference proteome</keyword>
<dbReference type="PANTHER" id="PTHR35046:SF9">
    <property type="entry name" value="RNA-DIRECTED DNA POLYMERASE"/>
    <property type="match status" value="1"/>
</dbReference>
<dbReference type="SUPFAM" id="SSF57756">
    <property type="entry name" value="Retrovirus zinc finger-like domains"/>
    <property type="match status" value="1"/>
</dbReference>
<evidence type="ECO:0000313" key="4">
    <source>
        <dbReference type="EMBL" id="KAL1212286.1"/>
    </source>
</evidence>
<dbReference type="Pfam" id="PF00098">
    <property type="entry name" value="zf-CCHC"/>
    <property type="match status" value="1"/>
</dbReference>
<reference evidence="4 5" key="1">
    <citation type="submission" date="2024-04" db="EMBL/GenBank/DDBJ databases">
        <title>Genome assembly C_amara_ONT_v2.</title>
        <authorList>
            <person name="Yant L."/>
            <person name="Moore C."/>
            <person name="Slenker M."/>
        </authorList>
    </citation>
    <scope>NUCLEOTIDE SEQUENCE [LARGE SCALE GENOMIC DNA]</scope>
    <source>
        <tissue evidence="4">Leaf</tissue>
    </source>
</reference>
<dbReference type="GO" id="GO:0008270">
    <property type="term" value="F:zinc ion binding"/>
    <property type="evidence" value="ECO:0007669"/>
    <property type="project" value="UniProtKB-KW"/>
</dbReference>
<dbReference type="SMART" id="SM00343">
    <property type="entry name" value="ZnF_C2HC"/>
    <property type="match status" value="1"/>
</dbReference>
<organism evidence="4 5">
    <name type="scientific">Cardamine amara subsp. amara</name>
    <dbReference type="NCBI Taxonomy" id="228776"/>
    <lineage>
        <taxon>Eukaryota</taxon>
        <taxon>Viridiplantae</taxon>
        <taxon>Streptophyta</taxon>
        <taxon>Embryophyta</taxon>
        <taxon>Tracheophyta</taxon>
        <taxon>Spermatophyta</taxon>
        <taxon>Magnoliopsida</taxon>
        <taxon>eudicotyledons</taxon>
        <taxon>Gunneridae</taxon>
        <taxon>Pentapetalae</taxon>
        <taxon>rosids</taxon>
        <taxon>malvids</taxon>
        <taxon>Brassicales</taxon>
        <taxon>Brassicaceae</taxon>
        <taxon>Cardamineae</taxon>
        <taxon>Cardamine</taxon>
    </lineage>
</organism>
<evidence type="ECO:0000256" key="1">
    <source>
        <dbReference type="PROSITE-ProRule" id="PRU00047"/>
    </source>
</evidence>
<dbReference type="PROSITE" id="PS50158">
    <property type="entry name" value="ZF_CCHC"/>
    <property type="match status" value="1"/>
</dbReference>
<dbReference type="Proteomes" id="UP001558713">
    <property type="component" value="Unassembled WGS sequence"/>
</dbReference>
<keyword evidence="1" id="KW-0479">Metal-binding</keyword>
<evidence type="ECO:0000256" key="2">
    <source>
        <dbReference type="SAM" id="MobiDB-lite"/>
    </source>
</evidence>
<evidence type="ECO:0000259" key="3">
    <source>
        <dbReference type="PROSITE" id="PS50158"/>
    </source>
</evidence>
<sequence>MAQFLDGLSERLSHKVEQLPYHDLKDILQHAIQAEQHIKKKSYATGKNRSSQTWDQNRAKHQTPTSFPPKATDKGKAVAVDTRLTSKASEPNQGKFSRTSVSRTRDITCFKCKGRGHMARECPNPCVMIMLESGEYESQDEADIEMIETSTEEVDCEAEYGESLVIRRVLNLTVHPDETCQRDNIFHTRCSIRGKVCNLVIDGGSCTNVASDYMVTNIGLDRTRHPHPYKLRWLNDKAELHVTDQVLVPFNVGKYSDEVKCDVVPMQAGHLLLGRPWQFDKDAIHHGRSNMYTFIHDKKKFNLSPLTPTEVHELQVKMLKEKDTSNKNNLLIKPSCVSKAITCKEPVLLMIFKEILSVESSAMEQQLPTEVTQLLDRFSDVFPEELPPGLPPIRGIEHQIDFVPRASLPNRAAYRVNPEEAKELEKQV</sequence>
<dbReference type="Gene3D" id="2.40.70.10">
    <property type="entry name" value="Acid Proteases"/>
    <property type="match status" value="1"/>
</dbReference>
<protein>
    <recommendedName>
        <fullName evidence="3">CCHC-type domain-containing protein</fullName>
    </recommendedName>
</protein>
<feature type="compositionally biased region" description="Polar residues" evidence="2">
    <location>
        <begin position="45"/>
        <end position="56"/>
    </location>
</feature>
<dbReference type="InterPro" id="IPR021109">
    <property type="entry name" value="Peptidase_aspartic_dom_sf"/>
</dbReference>
<gene>
    <name evidence="4" type="ORF">V5N11_026980</name>
</gene>
<dbReference type="AlphaFoldDB" id="A0ABD1B1J7"/>
<evidence type="ECO:0000313" key="5">
    <source>
        <dbReference type="Proteomes" id="UP001558713"/>
    </source>
</evidence>
<dbReference type="Gene3D" id="4.10.60.10">
    <property type="entry name" value="Zinc finger, CCHC-type"/>
    <property type="match status" value="1"/>
</dbReference>
<feature type="region of interest" description="Disordered" evidence="2">
    <location>
        <begin position="40"/>
        <end position="75"/>
    </location>
</feature>
<dbReference type="PANTHER" id="PTHR35046">
    <property type="entry name" value="ZINC KNUCKLE (CCHC-TYPE) FAMILY PROTEIN"/>
    <property type="match status" value="1"/>
</dbReference>
<name>A0ABD1B1J7_CARAN</name>
<proteinExistence type="predicted"/>
<dbReference type="CDD" id="cd00303">
    <property type="entry name" value="retropepsin_like"/>
    <property type="match status" value="1"/>
</dbReference>
<dbReference type="InterPro" id="IPR001878">
    <property type="entry name" value="Znf_CCHC"/>
</dbReference>
<dbReference type="InterPro" id="IPR036875">
    <property type="entry name" value="Znf_CCHC_sf"/>
</dbReference>
<feature type="domain" description="CCHC-type" evidence="3">
    <location>
        <begin position="109"/>
        <end position="124"/>
    </location>
</feature>
<dbReference type="EMBL" id="JBANAX010000369">
    <property type="protein sequence ID" value="KAL1212286.1"/>
    <property type="molecule type" value="Genomic_DNA"/>
</dbReference>
<keyword evidence="1" id="KW-0863">Zinc-finger</keyword>